<dbReference type="SUPFAM" id="SSF53850">
    <property type="entry name" value="Periplasmic binding protein-like II"/>
    <property type="match status" value="1"/>
</dbReference>
<feature type="chain" id="PRO_5010562673" description="Solute-binding protein family 3/N-terminal domain-containing protein" evidence="3">
    <location>
        <begin position="28"/>
        <end position="252"/>
    </location>
</feature>
<dbReference type="Pfam" id="PF00497">
    <property type="entry name" value="SBP_bac_3"/>
    <property type="match status" value="1"/>
</dbReference>
<dbReference type="SMART" id="SM00062">
    <property type="entry name" value="PBPb"/>
    <property type="match status" value="1"/>
</dbReference>
<dbReference type="AlphaFoldDB" id="A0A1T1HD83"/>
<reference evidence="5" key="1">
    <citation type="submission" date="2017-02" db="EMBL/GenBank/DDBJ databases">
        <title>Draft Genome Sequence of the Salt Water Bacterium Oceanospirillum linum ATCC 11336.</title>
        <authorList>
            <person name="Trachtenberg A.M."/>
            <person name="Carney J.G."/>
            <person name="Linnane J.D."/>
            <person name="Rheaume B.A."/>
            <person name="Pitts N.L."/>
            <person name="Mykles D.L."/>
            <person name="Maclea K.S."/>
        </authorList>
    </citation>
    <scope>NUCLEOTIDE SEQUENCE [LARGE SCALE GENOMIC DNA]</scope>
    <source>
        <strain evidence="5">ATCC 11336</strain>
    </source>
</reference>
<feature type="signal peptide" evidence="3">
    <location>
        <begin position="1"/>
        <end position="27"/>
    </location>
</feature>
<proteinExistence type="inferred from homology"/>
<gene>
    <name evidence="5" type="ORF">BTA35_0207205</name>
</gene>
<accession>A0A1T1HD83</accession>
<name>A0A1T1HD83_OCELI</name>
<keyword evidence="2 3" id="KW-0732">Signal</keyword>
<dbReference type="PANTHER" id="PTHR35936">
    <property type="entry name" value="MEMBRANE-BOUND LYTIC MUREIN TRANSGLYCOSYLASE F"/>
    <property type="match status" value="1"/>
</dbReference>
<dbReference type="InterPro" id="IPR001638">
    <property type="entry name" value="Solute-binding_3/MltF_N"/>
</dbReference>
<evidence type="ECO:0000256" key="1">
    <source>
        <dbReference type="ARBA" id="ARBA00010333"/>
    </source>
</evidence>
<comment type="caution">
    <text evidence="5">The sequence shown here is derived from an EMBL/GenBank/DDBJ whole genome shotgun (WGS) entry which is preliminary data.</text>
</comment>
<evidence type="ECO:0000256" key="3">
    <source>
        <dbReference type="SAM" id="SignalP"/>
    </source>
</evidence>
<dbReference type="PANTHER" id="PTHR35936:SF19">
    <property type="entry name" value="AMINO-ACID-BINDING PROTEIN YXEM-RELATED"/>
    <property type="match status" value="1"/>
</dbReference>
<comment type="similarity">
    <text evidence="1">Belongs to the bacterial solute-binding protein 3 family.</text>
</comment>
<evidence type="ECO:0000313" key="6">
    <source>
        <dbReference type="Proteomes" id="UP000190064"/>
    </source>
</evidence>
<evidence type="ECO:0000313" key="5">
    <source>
        <dbReference type="EMBL" id="OOV87785.1"/>
    </source>
</evidence>
<dbReference type="STRING" id="966.BTA35_0207205"/>
<dbReference type="RefSeq" id="WP_078319132.1">
    <property type="nucleotide sequence ID" value="NZ_FXTS01000002.1"/>
</dbReference>
<dbReference type="CDD" id="cd13530">
    <property type="entry name" value="PBP2_peptides_like"/>
    <property type="match status" value="1"/>
</dbReference>
<feature type="domain" description="Solute-binding protein family 3/N-terminal" evidence="4">
    <location>
        <begin position="30"/>
        <end position="250"/>
    </location>
</feature>
<evidence type="ECO:0000256" key="2">
    <source>
        <dbReference type="ARBA" id="ARBA00022729"/>
    </source>
</evidence>
<dbReference type="Gene3D" id="3.40.190.10">
    <property type="entry name" value="Periplasmic binding protein-like II"/>
    <property type="match status" value="2"/>
</dbReference>
<evidence type="ECO:0000259" key="4">
    <source>
        <dbReference type="SMART" id="SM00062"/>
    </source>
</evidence>
<protein>
    <recommendedName>
        <fullName evidence="4">Solute-binding protein family 3/N-terminal domain-containing protein</fullName>
    </recommendedName>
</protein>
<organism evidence="5 6">
    <name type="scientific">Oceanospirillum linum</name>
    <dbReference type="NCBI Taxonomy" id="966"/>
    <lineage>
        <taxon>Bacteria</taxon>
        <taxon>Pseudomonadati</taxon>
        <taxon>Pseudomonadota</taxon>
        <taxon>Gammaproteobacteria</taxon>
        <taxon>Oceanospirillales</taxon>
        <taxon>Oceanospirillaceae</taxon>
        <taxon>Oceanospirillum</taxon>
    </lineage>
</organism>
<dbReference type="Proteomes" id="UP000190064">
    <property type="component" value="Unassembled WGS sequence"/>
</dbReference>
<dbReference type="EMBL" id="MTSD02000002">
    <property type="protein sequence ID" value="OOV87785.1"/>
    <property type="molecule type" value="Genomic_DNA"/>
</dbReference>
<keyword evidence="6" id="KW-1185">Reference proteome</keyword>
<sequence length="252" mass="27848">MVRSAVLAFLSFGTLLAALCATTPVQAASPLTVGILSAPVMGYRDANHQVMGFEGELAQQICERIKRQCIFVLQPFSTNISDIRQGRIDLAFSNILVTEARSREFVFSERYMRSVSYYVGNPNTQPKYRSTRVAVIKGSVHAFYLQQNHSAAMEAVVYTDISDIYAALKRGDVDLVLLSTILQLGFLYSDESGLFDLIGNPIESSGLAGDIAVAINPAQKQLKPDIDQALRSLLTDGSFNRLNNKYFPFNIY</sequence>